<comment type="caution">
    <text evidence="2">The sequence shown here is derived from an EMBL/GenBank/DDBJ whole genome shotgun (WGS) entry which is preliminary data.</text>
</comment>
<name>A0A9N8HY09_9STRA</name>
<dbReference type="PANTHER" id="PTHR46306:SF1">
    <property type="entry name" value="BTB_POZ DOMAIN-CONTAINING PROTEIN 9"/>
    <property type="match status" value="1"/>
</dbReference>
<dbReference type="InterPro" id="IPR011333">
    <property type="entry name" value="SKP1/BTB/POZ_sf"/>
</dbReference>
<evidence type="ECO:0000313" key="3">
    <source>
        <dbReference type="Proteomes" id="UP001153069"/>
    </source>
</evidence>
<gene>
    <name evidence="2" type="ORF">SEMRO_2360_G324731.1</name>
</gene>
<dbReference type="PANTHER" id="PTHR46306">
    <property type="entry name" value="BTB/POZ DOMAIN-CONTAINING PROTEIN 9"/>
    <property type="match status" value="1"/>
</dbReference>
<reference evidence="2" key="1">
    <citation type="submission" date="2020-06" db="EMBL/GenBank/DDBJ databases">
        <authorList>
            <consortium name="Plant Systems Biology data submission"/>
        </authorList>
    </citation>
    <scope>NUCLEOTIDE SEQUENCE</scope>
    <source>
        <strain evidence="2">D6</strain>
    </source>
</reference>
<dbReference type="Proteomes" id="UP001153069">
    <property type="component" value="Unassembled WGS sequence"/>
</dbReference>
<dbReference type="GO" id="GO:0005737">
    <property type="term" value="C:cytoplasm"/>
    <property type="evidence" value="ECO:0007669"/>
    <property type="project" value="TreeGrafter"/>
</dbReference>
<evidence type="ECO:0000259" key="1">
    <source>
        <dbReference type="PROSITE" id="PS50097"/>
    </source>
</evidence>
<dbReference type="Pfam" id="PF00651">
    <property type="entry name" value="BTB"/>
    <property type="match status" value="1"/>
</dbReference>
<dbReference type="Gene3D" id="3.30.710.10">
    <property type="entry name" value="Potassium Channel Kv1.1, Chain A"/>
    <property type="match status" value="1"/>
</dbReference>
<dbReference type="InterPro" id="IPR043136">
    <property type="entry name" value="B30.2/SPRY_sf"/>
</dbReference>
<proteinExistence type="predicted"/>
<feature type="domain" description="BTB" evidence="1">
    <location>
        <begin position="43"/>
        <end position="107"/>
    </location>
</feature>
<dbReference type="SUPFAM" id="SSF54695">
    <property type="entry name" value="POZ domain"/>
    <property type="match status" value="1"/>
</dbReference>
<sequence>MMPKVAPSTTMPKVASSTMLTKAENIEVTRSQAFALLADPDYHDISLVGTDGVLVPANQIALMVRSDYFKTMFKKDGFKESTSNPVVSIGFCSKVLKTIVDYIHTDNASALVDYSESAVGAFTADHMMEIQTLVSLTEAAMFVGLPGLCQKAQNCLFTAMNVMPSVAFAVLAASKQEGPVISKELTNQAWRSLFRANGCLNEVTLQHTSSTVLVAILQDAKANIDTTKLFNLIHSWSKCKPSVPDETKEDRQNSAKAMIQDHVELDLMDPDDLSTLVETSGLVTKDQLYDVFKNQAKKAKKAKQECSISFPQSHSSVGQVEWKRTKSETFTAVNDWSSDPFDRDLEWKRTKSKTCTAVKDWSSDTLDRDPIEVGGKYCWTVTIDPTARFGIPGVWLGVAKSTHRLSPNNFCGQQKHCWGIYGRNGNIHCGGKTMKGPVVKFGAGSSVTMTLDLSGLSTSNGTLSISVNSQPAVVVFSNLQAQLVESDDGFVPVVSCMKTSATIVNFQRL</sequence>
<dbReference type="Gene3D" id="2.60.120.920">
    <property type="match status" value="1"/>
</dbReference>
<organism evidence="2 3">
    <name type="scientific">Seminavis robusta</name>
    <dbReference type="NCBI Taxonomy" id="568900"/>
    <lineage>
        <taxon>Eukaryota</taxon>
        <taxon>Sar</taxon>
        <taxon>Stramenopiles</taxon>
        <taxon>Ochrophyta</taxon>
        <taxon>Bacillariophyta</taxon>
        <taxon>Bacillariophyceae</taxon>
        <taxon>Bacillariophycidae</taxon>
        <taxon>Naviculales</taxon>
        <taxon>Naviculaceae</taxon>
        <taxon>Seminavis</taxon>
    </lineage>
</organism>
<keyword evidence="3" id="KW-1185">Reference proteome</keyword>
<dbReference type="CDD" id="cd11709">
    <property type="entry name" value="SPRY"/>
    <property type="match status" value="1"/>
</dbReference>
<dbReference type="PROSITE" id="PS50097">
    <property type="entry name" value="BTB"/>
    <property type="match status" value="1"/>
</dbReference>
<evidence type="ECO:0000313" key="2">
    <source>
        <dbReference type="EMBL" id="CAB9528940.1"/>
    </source>
</evidence>
<dbReference type="EMBL" id="CAICTM010002358">
    <property type="protein sequence ID" value="CAB9528940.1"/>
    <property type="molecule type" value="Genomic_DNA"/>
</dbReference>
<dbReference type="OrthoDB" id="9979965at2759"/>
<dbReference type="InterPro" id="IPR000210">
    <property type="entry name" value="BTB/POZ_dom"/>
</dbReference>
<dbReference type="InterPro" id="IPR003877">
    <property type="entry name" value="SPRY_dom"/>
</dbReference>
<dbReference type="InterPro" id="IPR013320">
    <property type="entry name" value="ConA-like_dom_sf"/>
</dbReference>
<dbReference type="Pfam" id="PF00622">
    <property type="entry name" value="SPRY"/>
    <property type="match status" value="1"/>
</dbReference>
<dbReference type="InterPro" id="IPR052407">
    <property type="entry name" value="BTB_POZ_domain_cont_9"/>
</dbReference>
<dbReference type="AlphaFoldDB" id="A0A9N8HY09"/>
<dbReference type="SUPFAM" id="SSF49899">
    <property type="entry name" value="Concanavalin A-like lectins/glucanases"/>
    <property type="match status" value="1"/>
</dbReference>
<accession>A0A9N8HY09</accession>
<protein>
    <recommendedName>
        <fullName evidence="1">BTB domain-containing protein</fullName>
    </recommendedName>
</protein>